<feature type="transmembrane region" description="Helical" evidence="12">
    <location>
        <begin position="336"/>
        <end position="358"/>
    </location>
</feature>
<dbReference type="SUPFAM" id="SSF52743">
    <property type="entry name" value="Subtilisin-like"/>
    <property type="match status" value="1"/>
</dbReference>
<dbReference type="Proteomes" id="UP000032234">
    <property type="component" value="Chromosome"/>
</dbReference>
<sequence>MFAAAPYATADQVREDQWALEALNAESVWKLSKGSGVTVAVIDDGVNASHIDLQGNILEGKDFMDGGSASPNPGDNHGTAMASIIAAHGHGANDGVIGLAPEAKILPIREFGTDGPGLPVSIRFAVDNGASVINVSQCFGSNSSEEVEKVSDAVAYALSKDVLVVGGAGNDGNASKCYPAASPGALGIGAVANDGQIWENSNSGAHVSLTAPGKNIVAAKGTGDGYRTGAGTSDATAYVSAAAALLRSQFPDLTAGQIANRLVKTAVLPEAEKGLSLPDERYGYGIIQPLAALQEDIPVGSKYGPLAVPDSLKAKTATPEIGMSDEEQEKADRKALIIWSVIGVVGLAVVGLIVFLIVRRSRRNRGNGGGYPQYGGQSNPYGQPVSVQHNPYQQQPMPPHGQWPPRQ</sequence>
<evidence type="ECO:0000256" key="3">
    <source>
        <dbReference type="ARBA" id="ARBA00022475"/>
    </source>
</evidence>
<dbReference type="GO" id="GO:0005886">
    <property type="term" value="C:plasma membrane"/>
    <property type="evidence" value="ECO:0007669"/>
    <property type="project" value="UniProtKB-SubCell"/>
</dbReference>
<dbReference type="InterPro" id="IPR036852">
    <property type="entry name" value="Peptidase_S8/S53_dom_sf"/>
</dbReference>
<dbReference type="GO" id="GO:0004252">
    <property type="term" value="F:serine-type endopeptidase activity"/>
    <property type="evidence" value="ECO:0007669"/>
    <property type="project" value="UniProtKB-UniRule"/>
</dbReference>
<evidence type="ECO:0000256" key="12">
    <source>
        <dbReference type="SAM" id="Phobius"/>
    </source>
</evidence>
<dbReference type="AlphaFoldDB" id="A0A0C5GMR4"/>
<dbReference type="InterPro" id="IPR023827">
    <property type="entry name" value="Peptidase_S8_Asp-AS"/>
</dbReference>
<feature type="active site" description="Charge relay system" evidence="10">
    <location>
        <position position="233"/>
    </location>
</feature>
<keyword evidence="4 10" id="KW-0645">Protease</keyword>
<dbReference type="PROSITE" id="PS51892">
    <property type="entry name" value="SUBTILASE"/>
    <property type="match status" value="1"/>
</dbReference>
<feature type="active site" description="Charge relay system" evidence="10">
    <location>
        <position position="77"/>
    </location>
</feature>
<evidence type="ECO:0000256" key="9">
    <source>
        <dbReference type="ARBA" id="ARBA00023136"/>
    </source>
</evidence>
<evidence type="ECO:0000259" key="13">
    <source>
        <dbReference type="Pfam" id="PF00082"/>
    </source>
</evidence>
<dbReference type="InterPro" id="IPR000209">
    <property type="entry name" value="Peptidase_S8/S53_dom"/>
</dbReference>
<dbReference type="KEGG" id="scw:TU94_24185"/>
<dbReference type="PROSITE" id="PS00136">
    <property type="entry name" value="SUBTILASE_ASP"/>
    <property type="match status" value="1"/>
</dbReference>
<evidence type="ECO:0000256" key="10">
    <source>
        <dbReference type="PROSITE-ProRule" id="PRU01240"/>
    </source>
</evidence>
<evidence type="ECO:0000256" key="6">
    <source>
        <dbReference type="ARBA" id="ARBA00022801"/>
    </source>
</evidence>
<evidence type="ECO:0000256" key="4">
    <source>
        <dbReference type="ARBA" id="ARBA00022670"/>
    </source>
</evidence>
<dbReference type="HOGENOM" id="CLU_011263_13_3_11"/>
<keyword evidence="3" id="KW-1003">Cell membrane</keyword>
<dbReference type="GO" id="GO:0006508">
    <property type="term" value="P:proteolysis"/>
    <property type="evidence" value="ECO:0007669"/>
    <property type="project" value="UniProtKB-KW"/>
</dbReference>
<keyword evidence="6 10" id="KW-0378">Hydrolase</keyword>
<feature type="compositionally biased region" description="Polar residues" evidence="11">
    <location>
        <begin position="385"/>
        <end position="395"/>
    </location>
</feature>
<accession>A0A0C5GMR4</accession>
<feature type="region of interest" description="Disordered" evidence="11">
    <location>
        <begin position="366"/>
        <end position="407"/>
    </location>
</feature>
<dbReference type="NCBIfam" id="TIGR03921">
    <property type="entry name" value="T7SS_mycosin"/>
    <property type="match status" value="1"/>
</dbReference>
<evidence type="ECO:0000256" key="8">
    <source>
        <dbReference type="ARBA" id="ARBA00022989"/>
    </source>
</evidence>
<dbReference type="OrthoDB" id="9798386at2"/>
<evidence type="ECO:0000313" key="15">
    <source>
        <dbReference type="Proteomes" id="UP000032234"/>
    </source>
</evidence>
<evidence type="ECO:0000256" key="11">
    <source>
        <dbReference type="SAM" id="MobiDB-lite"/>
    </source>
</evidence>
<feature type="domain" description="Peptidase S8/S53" evidence="13">
    <location>
        <begin position="34"/>
        <end position="285"/>
    </location>
</feature>
<feature type="compositionally biased region" description="Pro residues" evidence="11">
    <location>
        <begin position="396"/>
        <end position="407"/>
    </location>
</feature>
<protein>
    <submittedName>
        <fullName evidence="14">Serine protease</fullName>
    </submittedName>
</protein>
<dbReference type="PRINTS" id="PR00723">
    <property type="entry name" value="SUBTILISIN"/>
</dbReference>
<evidence type="ECO:0000256" key="5">
    <source>
        <dbReference type="ARBA" id="ARBA00022692"/>
    </source>
</evidence>
<organism evidence="14 15">
    <name type="scientific">Streptomyces cyaneogriseus subsp. noncyanogenus</name>
    <dbReference type="NCBI Taxonomy" id="477245"/>
    <lineage>
        <taxon>Bacteria</taxon>
        <taxon>Bacillati</taxon>
        <taxon>Actinomycetota</taxon>
        <taxon>Actinomycetes</taxon>
        <taxon>Kitasatosporales</taxon>
        <taxon>Streptomycetaceae</taxon>
        <taxon>Streptomyces</taxon>
    </lineage>
</organism>
<gene>
    <name evidence="14" type="ORF">TU94_24185</name>
</gene>
<reference evidence="14 15" key="1">
    <citation type="submission" date="2015-02" db="EMBL/GenBank/DDBJ databases">
        <title>Genome sequence of thermotolerant Streptomyces cyaneogriseus subsp. Noncyanogenus NMWT1, the producer of nematocidal antibiotics nemadectin.</title>
        <authorList>
            <person name="Wang H."/>
            <person name="Li C."/>
            <person name="Xiang W."/>
            <person name="Wang X."/>
        </authorList>
    </citation>
    <scope>NUCLEOTIDE SEQUENCE [LARGE SCALE GENOMIC DNA]</scope>
    <source>
        <strain evidence="14 15">NMWT 1</strain>
    </source>
</reference>
<dbReference type="Pfam" id="PF00082">
    <property type="entry name" value="Peptidase_S8"/>
    <property type="match status" value="1"/>
</dbReference>
<evidence type="ECO:0000256" key="1">
    <source>
        <dbReference type="ARBA" id="ARBA00004162"/>
    </source>
</evidence>
<dbReference type="InterPro" id="IPR023834">
    <property type="entry name" value="T7SS_pept_S8A_mycosin"/>
</dbReference>
<dbReference type="EMBL" id="CP010849">
    <property type="protein sequence ID" value="AJP05861.1"/>
    <property type="molecule type" value="Genomic_DNA"/>
</dbReference>
<comment type="subcellular location">
    <subcellularLocation>
        <location evidence="1">Cell membrane</location>
        <topology evidence="1">Single-pass membrane protein</topology>
    </subcellularLocation>
</comment>
<evidence type="ECO:0000313" key="14">
    <source>
        <dbReference type="EMBL" id="AJP05861.1"/>
    </source>
</evidence>
<proteinExistence type="inferred from homology"/>
<evidence type="ECO:0000256" key="2">
    <source>
        <dbReference type="ARBA" id="ARBA00011073"/>
    </source>
</evidence>
<evidence type="ECO:0000256" key="7">
    <source>
        <dbReference type="ARBA" id="ARBA00022825"/>
    </source>
</evidence>
<keyword evidence="7 10" id="KW-0720">Serine protease</keyword>
<keyword evidence="5 12" id="KW-0812">Transmembrane</keyword>
<keyword evidence="9 12" id="KW-0472">Membrane</keyword>
<name>A0A0C5GMR4_9ACTN</name>
<dbReference type="PANTHER" id="PTHR43806:SF11">
    <property type="entry name" value="CEREVISIN-RELATED"/>
    <property type="match status" value="1"/>
</dbReference>
<dbReference type="InterPro" id="IPR050131">
    <property type="entry name" value="Peptidase_S8_subtilisin-like"/>
</dbReference>
<feature type="active site" description="Charge relay system" evidence="10">
    <location>
        <position position="43"/>
    </location>
</feature>
<dbReference type="InterPro" id="IPR015500">
    <property type="entry name" value="Peptidase_S8_subtilisin-rel"/>
</dbReference>
<dbReference type="PANTHER" id="PTHR43806">
    <property type="entry name" value="PEPTIDASE S8"/>
    <property type="match status" value="1"/>
</dbReference>
<comment type="similarity">
    <text evidence="2 10">Belongs to the peptidase S8 family.</text>
</comment>
<keyword evidence="8 12" id="KW-1133">Transmembrane helix</keyword>
<feature type="compositionally biased region" description="Low complexity" evidence="11">
    <location>
        <begin position="374"/>
        <end position="384"/>
    </location>
</feature>
<dbReference type="PATRIC" id="fig|477245.3.peg.5107"/>
<keyword evidence="15" id="KW-1185">Reference proteome</keyword>
<dbReference type="Gene3D" id="3.40.50.200">
    <property type="entry name" value="Peptidase S8/S53 domain"/>
    <property type="match status" value="1"/>
</dbReference>